<dbReference type="PROSITE" id="PS50848">
    <property type="entry name" value="START"/>
    <property type="match status" value="1"/>
</dbReference>
<dbReference type="InterPro" id="IPR002913">
    <property type="entry name" value="START_lipid-bd_dom"/>
</dbReference>
<dbReference type="Gene3D" id="3.30.530.20">
    <property type="match status" value="1"/>
</dbReference>
<keyword evidence="1" id="KW-0805">Transcription regulation</keyword>
<protein>
    <submittedName>
        <fullName evidence="7">Homeobox-leucine zipper protein GLABRA 2</fullName>
    </submittedName>
</protein>
<dbReference type="SMART" id="SM00234">
    <property type="entry name" value="START"/>
    <property type="match status" value="1"/>
</dbReference>
<dbReference type="PANTHER" id="PTHR45654">
    <property type="entry name" value="HOMEOBOX-LEUCINE ZIPPER PROTEIN MERISTEM L1"/>
    <property type="match status" value="1"/>
</dbReference>
<comment type="caution">
    <text evidence="7">The sequence shown here is derived from an EMBL/GenBank/DDBJ whole genome shotgun (WGS) entry which is preliminary data.</text>
</comment>
<dbReference type="GO" id="GO:0008289">
    <property type="term" value="F:lipid binding"/>
    <property type="evidence" value="ECO:0007669"/>
    <property type="project" value="InterPro"/>
</dbReference>
<dbReference type="Proteomes" id="UP000288805">
    <property type="component" value="Unassembled WGS sequence"/>
</dbReference>
<keyword evidence="2 7" id="KW-0238">DNA-binding</keyword>
<proteinExistence type="predicted"/>
<keyword evidence="3 7" id="KW-0371">Homeobox</keyword>
<reference evidence="7 8" key="1">
    <citation type="journal article" date="2018" name="PLoS Genet.">
        <title>Population sequencing reveals clonal diversity and ancestral inbreeding in the grapevine cultivar Chardonnay.</title>
        <authorList>
            <person name="Roach M.J."/>
            <person name="Johnson D.L."/>
            <person name="Bohlmann J."/>
            <person name="van Vuuren H.J."/>
            <person name="Jones S.J."/>
            <person name="Pretorius I.S."/>
            <person name="Schmidt S.A."/>
            <person name="Borneman A.R."/>
        </authorList>
    </citation>
    <scope>NUCLEOTIDE SEQUENCE [LARGE SCALE GENOMIC DNA]</scope>
    <source>
        <strain evidence="8">cv. Chardonnay</strain>
        <tissue evidence="7">Leaf</tissue>
    </source>
</reference>
<dbReference type="InterPro" id="IPR057993">
    <property type="entry name" value="HD-Zip_IV_C"/>
</dbReference>
<evidence type="ECO:0000256" key="2">
    <source>
        <dbReference type="ARBA" id="ARBA00023125"/>
    </source>
</evidence>
<dbReference type="Pfam" id="PF01852">
    <property type="entry name" value="START"/>
    <property type="match status" value="1"/>
</dbReference>
<feature type="domain" description="START" evidence="6">
    <location>
        <begin position="1"/>
        <end position="274"/>
    </location>
</feature>
<dbReference type="SUPFAM" id="SSF55961">
    <property type="entry name" value="Bet v1-like"/>
    <property type="match status" value="2"/>
</dbReference>
<evidence type="ECO:0000259" key="6">
    <source>
        <dbReference type="PROSITE" id="PS50848"/>
    </source>
</evidence>
<accession>A0A438G3G5</accession>
<dbReference type="AlphaFoldDB" id="A0A438G3G5"/>
<evidence type="ECO:0000256" key="4">
    <source>
        <dbReference type="ARBA" id="ARBA00023163"/>
    </source>
</evidence>
<evidence type="ECO:0000256" key="5">
    <source>
        <dbReference type="ARBA" id="ARBA00023242"/>
    </source>
</evidence>
<keyword evidence="4" id="KW-0804">Transcription</keyword>
<sequence>MATAGEPLWIRSVETGREILNYDEYMREFLSKIQAMEGQRGRLRPQERLECVCGTSHGLFKVSWMWRLPLILSAMVKVLIEMEQFNWASLHRKNQSLPELVGVEFFICSKWRKTEEFSSDFSGQQKAGKNCHHYGLAEVSFPHGEGFSEIASWMNFSAMFAELQMLTPMVPTREVYFVRFCKQLSADQWAIVDVSIDKVEDNIDASLVKCRKRPSGCIIEDKSNGHCKVIWVEHLECQKSTFHTMYRQIVNSGLAFGAKHWIATLQLQCERLVFFMATNVPTKDSSGVATLAGRKSILKLAQRMTWSFCRALGASSFNSWTKVSSKTGDDIRVASRKNLNDPGEPQGVILCAVSSVWLPVAPHVIFDFLRDEARRSEWDIMLSGGPVQSIANLAKGQDRGNAVTIQTMKSKDDSMWVVQDTCTNAYESMVVYAPVDIAGMQSVMTGCDSSSIAILPSGFSILPDGVESRPLVITSRPEEKSTEGGSLLTIAFQVLTNTSPTAKLTMESVESVNTLVSCTLQNIKTSLQCEDG</sequence>
<name>A0A438G3G5_VITVI</name>
<dbReference type="Pfam" id="PF25797">
    <property type="entry name" value="PDF2_C"/>
    <property type="match status" value="1"/>
</dbReference>
<gene>
    <name evidence="7" type="primary">GL2_2</name>
    <name evidence="7" type="ORF">CK203_063530</name>
</gene>
<evidence type="ECO:0000313" key="8">
    <source>
        <dbReference type="Proteomes" id="UP000288805"/>
    </source>
</evidence>
<evidence type="ECO:0000256" key="3">
    <source>
        <dbReference type="ARBA" id="ARBA00023155"/>
    </source>
</evidence>
<dbReference type="InterPro" id="IPR023393">
    <property type="entry name" value="START-like_dom_sf"/>
</dbReference>
<evidence type="ECO:0000313" key="7">
    <source>
        <dbReference type="EMBL" id="RVW66735.1"/>
    </source>
</evidence>
<evidence type="ECO:0000256" key="1">
    <source>
        <dbReference type="ARBA" id="ARBA00023015"/>
    </source>
</evidence>
<dbReference type="PANTHER" id="PTHR45654:SF24">
    <property type="entry name" value="HOMEOBOX-LEUCINE ZIPPER PROTEIN GLABRA 2"/>
    <property type="match status" value="1"/>
</dbReference>
<dbReference type="GO" id="GO:0003677">
    <property type="term" value="F:DNA binding"/>
    <property type="evidence" value="ECO:0007669"/>
    <property type="project" value="UniProtKB-KW"/>
</dbReference>
<keyword evidence="5" id="KW-0539">Nucleus</keyword>
<dbReference type="InterPro" id="IPR042160">
    <property type="entry name" value="HD-Zip_IV"/>
</dbReference>
<dbReference type="EMBL" id="QGNW01000631">
    <property type="protein sequence ID" value="RVW66735.1"/>
    <property type="molecule type" value="Genomic_DNA"/>
</dbReference>
<organism evidence="7 8">
    <name type="scientific">Vitis vinifera</name>
    <name type="common">Grape</name>
    <dbReference type="NCBI Taxonomy" id="29760"/>
    <lineage>
        <taxon>Eukaryota</taxon>
        <taxon>Viridiplantae</taxon>
        <taxon>Streptophyta</taxon>
        <taxon>Embryophyta</taxon>
        <taxon>Tracheophyta</taxon>
        <taxon>Spermatophyta</taxon>
        <taxon>Magnoliopsida</taxon>
        <taxon>eudicotyledons</taxon>
        <taxon>Gunneridae</taxon>
        <taxon>Pentapetalae</taxon>
        <taxon>rosids</taxon>
        <taxon>Vitales</taxon>
        <taxon>Vitaceae</taxon>
        <taxon>Viteae</taxon>
        <taxon>Vitis</taxon>
    </lineage>
</organism>